<dbReference type="PANTHER" id="PTHR35263:SF1">
    <property type="entry name" value="TESTIS-EXPRESSED PROTEIN 49"/>
    <property type="match status" value="1"/>
</dbReference>
<dbReference type="OrthoDB" id="7085216at2759"/>
<dbReference type="PaxDb" id="8355-A0A1L8H9J3"/>
<dbReference type="CTD" id="108709811"/>
<keyword evidence="1" id="KW-1185">Reference proteome</keyword>
<evidence type="ECO:0000313" key="2">
    <source>
        <dbReference type="RefSeq" id="XP_018105472.1"/>
    </source>
</evidence>
<dbReference type="PANTHER" id="PTHR35263">
    <property type="entry name" value="TESTIS-EXPRESSED PROTEIN 49"/>
    <property type="match status" value="1"/>
</dbReference>
<accession>A0A1L8H9J3</accession>
<name>A0A1L8H9J3_XENLA</name>
<sequence>MAFFGLTQLGYQTPLRAVSLPGNGQGTVFSQTADSGKHEESHIKLPALVPRPPTVSHGKYQEMRRRHQDLRTPKQTQRLPATAAQQYGWWLPQDPKCKAESVHPWIGSQRYPHINSPMTLFVQQMYLTDKSFRLF</sequence>
<proteinExistence type="predicted"/>
<dbReference type="Proteomes" id="UP000186698">
    <property type="component" value="Chromosome 2S"/>
</dbReference>
<evidence type="ECO:0000313" key="1">
    <source>
        <dbReference type="Proteomes" id="UP000186698"/>
    </source>
</evidence>
<protein>
    <submittedName>
        <fullName evidence="2">Testis-expressed protein 49</fullName>
    </submittedName>
</protein>
<dbReference type="Bgee" id="108709811">
    <property type="expression patterns" value="Expressed in testis and 17 other cell types or tissues"/>
</dbReference>
<dbReference type="KEGG" id="xla:108709811"/>
<reference evidence="1" key="1">
    <citation type="submission" date="2024-06" db="UniProtKB">
        <authorList>
            <consortium name="RefSeq"/>
        </authorList>
    </citation>
    <scope>NUCLEOTIDE SEQUENCE [LARGE SCALE GENOMIC DNA]</scope>
    <source>
        <strain evidence="1">J_2021</strain>
    </source>
</reference>
<dbReference type="AlphaFoldDB" id="A0A1L8H9J3"/>
<gene>
    <name evidence="2" type="primary">LOC108709811</name>
</gene>
<dbReference type="GeneID" id="108709811"/>
<dbReference type="OMA" id="DHCILND"/>
<dbReference type="RefSeq" id="XP_018105472.1">
    <property type="nucleotide sequence ID" value="XM_018249983.2"/>
</dbReference>
<reference evidence="2" key="2">
    <citation type="submission" date="2025-08" db="UniProtKB">
        <authorList>
            <consortium name="RefSeq"/>
        </authorList>
    </citation>
    <scope>IDENTIFICATION</scope>
    <source>
        <strain evidence="2">J_2021</strain>
        <tissue evidence="2">Erythrocytes</tissue>
    </source>
</reference>
<organism evidence="1 2">
    <name type="scientific">Xenopus laevis</name>
    <name type="common">African clawed frog</name>
    <dbReference type="NCBI Taxonomy" id="8355"/>
    <lineage>
        <taxon>Eukaryota</taxon>
        <taxon>Metazoa</taxon>
        <taxon>Chordata</taxon>
        <taxon>Craniata</taxon>
        <taxon>Vertebrata</taxon>
        <taxon>Euteleostomi</taxon>
        <taxon>Amphibia</taxon>
        <taxon>Batrachia</taxon>
        <taxon>Anura</taxon>
        <taxon>Pipoidea</taxon>
        <taxon>Pipidae</taxon>
        <taxon>Xenopodinae</taxon>
        <taxon>Xenopus</taxon>
        <taxon>Xenopus</taxon>
    </lineage>
</organism>
<dbReference type="Pfam" id="PF22593">
    <property type="entry name" value="SPMIP11"/>
    <property type="match status" value="1"/>
</dbReference>
<dbReference type="InterPro" id="IPR038775">
    <property type="entry name" value="SPMIP11"/>
</dbReference>
<dbReference type="GO" id="GO:0160111">
    <property type="term" value="C:axonemal A tubule inner sheath"/>
    <property type="evidence" value="ECO:0000318"/>
    <property type="project" value="GO_Central"/>
</dbReference>